<dbReference type="AlphaFoldDB" id="A0A1G1Y451"/>
<comment type="subcellular location">
    <subcellularLocation>
        <location evidence="1">Membrane</location>
        <topology evidence="1">Single-pass membrane protein</topology>
    </subcellularLocation>
</comment>
<feature type="transmembrane region" description="Helical" evidence="6">
    <location>
        <begin position="12"/>
        <end position="30"/>
    </location>
</feature>
<reference evidence="7 8" key="1">
    <citation type="journal article" date="2016" name="Nat. Commun.">
        <title>Thousands of microbial genomes shed light on interconnected biogeochemical processes in an aquifer system.</title>
        <authorList>
            <person name="Anantharaman K."/>
            <person name="Brown C.T."/>
            <person name="Hug L.A."/>
            <person name="Sharon I."/>
            <person name="Castelle C.J."/>
            <person name="Probst A.J."/>
            <person name="Thomas B.C."/>
            <person name="Singh A."/>
            <person name="Wilkins M.J."/>
            <person name="Karaoz U."/>
            <person name="Brodie E.L."/>
            <person name="Williams K.H."/>
            <person name="Hubbard S.S."/>
            <person name="Banfield J.F."/>
        </authorList>
    </citation>
    <scope>NUCLEOTIDE SEQUENCE [LARGE SCALE GENOMIC DNA]</scope>
</reference>
<dbReference type="SUPFAM" id="SSF54523">
    <property type="entry name" value="Pili subunits"/>
    <property type="match status" value="1"/>
</dbReference>
<proteinExistence type="predicted"/>
<protein>
    <recommendedName>
        <fullName evidence="9">Type II secretion system protein GspG C-terminal domain-containing protein</fullName>
    </recommendedName>
</protein>
<dbReference type="InterPro" id="IPR045584">
    <property type="entry name" value="Pilin-like"/>
</dbReference>
<evidence type="ECO:0000313" key="7">
    <source>
        <dbReference type="EMBL" id="OGY47113.1"/>
    </source>
</evidence>
<dbReference type="InterPro" id="IPR012902">
    <property type="entry name" value="N_methyl_site"/>
</dbReference>
<sequence>MKKTKGFTLIELLIVIGIIAILAAIIYVAVDPARRFQEAKDAERWSSVNAVLNAVLKYTVDSRGTMPAALTAVDSGTYQLGTGINGCSTGCTATTTADACVDLGSALVPDYLAAIPSDPSCTTNCDVETDYYIYRASSGRITVGACDPERASAISVTR</sequence>
<name>A0A1G1Y451_9BACT</name>
<evidence type="ECO:0000256" key="3">
    <source>
        <dbReference type="ARBA" id="ARBA00022692"/>
    </source>
</evidence>
<evidence type="ECO:0000256" key="1">
    <source>
        <dbReference type="ARBA" id="ARBA00004167"/>
    </source>
</evidence>
<evidence type="ECO:0000256" key="5">
    <source>
        <dbReference type="ARBA" id="ARBA00023136"/>
    </source>
</evidence>
<keyword evidence="2" id="KW-0488">Methylation</keyword>
<dbReference type="GO" id="GO:0016020">
    <property type="term" value="C:membrane"/>
    <property type="evidence" value="ECO:0007669"/>
    <property type="project" value="UniProtKB-SubCell"/>
</dbReference>
<comment type="caution">
    <text evidence="7">The sequence shown here is derived from an EMBL/GenBank/DDBJ whole genome shotgun (WGS) entry which is preliminary data.</text>
</comment>
<evidence type="ECO:0000256" key="2">
    <source>
        <dbReference type="ARBA" id="ARBA00022481"/>
    </source>
</evidence>
<dbReference type="PROSITE" id="PS00409">
    <property type="entry name" value="PROKAR_NTER_METHYL"/>
    <property type="match status" value="1"/>
</dbReference>
<evidence type="ECO:0008006" key="9">
    <source>
        <dbReference type="Google" id="ProtNLM"/>
    </source>
</evidence>
<accession>A0A1G1Y451</accession>
<evidence type="ECO:0000256" key="4">
    <source>
        <dbReference type="ARBA" id="ARBA00022989"/>
    </source>
</evidence>
<dbReference type="PANTHER" id="PTHR30093">
    <property type="entry name" value="GENERAL SECRETION PATHWAY PROTEIN G"/>
    <property type="match status" value="1"/>
</dbReference>
<dbReference type="Pfam" id="PF07963">
    <property type="entry name" value="N_methyl"/>
    <property type="match status" value="1"/>
</dbReference>
<dbReference type="Proteomes" id="UP000178747">
    <property type="component" value="Unassembled WGS sequence"/>
</dbReference>
<keyword evidence="5 6" id="KW-0472">Membrane</keyword>
<keyword evidence="4 6" id="KW-1133">Transmembrane helix</keyword>
<dbReference type="EMBL" id="MHIH01000056">
    <property type="protein sequence ID" value="OGY47113.1"/>
    <property type="molecule type" value="Genomic_DNA"/>
</dbReference>
<evidence type="ECO:0000313" key="8">
    <source>
        <dbReference type="Proteomes" id="UP000178747"/>
    </source>
</evidence>
<dbReference type="Gene3D" id="3.30.700.10">
    <property type="entry name" value="Glycoprotein, Type 4 Pilin"/>
    <property type="match status" value="1"/>
</dbReference>
<gene>
    <name evidence="7" type="ORF">A3J62_02220</name>
</gene>
<organism evidence="7 8">
    <name type="scientific">Candidatus Buchananbacteria bacterium RIFCSPHIGHO2_02_FULL_38_8</name>
    <dbReference type="NCBI Taxonomy" id="1797538"/>
    <lineage>
        <taxon>Bacteria</taxon>
        <taxon>Candidatus Buchananiibacteriota</taxon>
    </lineage>
</organism>
<evidence type="ECO:0000256" key="6">
    <source>
        <dbReference type="SAM" id="Phobius"/>
    </source>
</evidence>
<keyword evidence="3 6" id="KW-0812">Transmembrane</keyword>
<dbReference type="NCBIfam" id="TIGR02532">
    <property type="entry name" value="IV_pilin_GFxxxE"/>
    <property type="match status" value="1"/>
</dbReference>
<dbReference type="PANTHER" id="PTHR30093:SF44">
    <property type="entry name" value="TYPE II SECRETION SYSTEM CORE PROTEIN G"/>
    <property type="match status" value="1"/>
</dbReference>